<dbReference type="VEuPathDB" id="FungiDB:HMPREF1541_02937"/>
<accession>W2RXG3</accession>
<dbReference type="STRING" id="1220924.W2RXG3"/>
<dbReference type="PANTHER" id="PTHR42940">
    <property type="entry name" value="ALCOHOL DEHYDROGENASE 1-RELATED"/>
    <property type="match status" value="1"/>
</dbReference>
<keyword evidence="4 7" id="KW-0862">Zinc</keyword>
<keyword evidence="10" id="KW-1185">Reference proteome</keyword>
<keyword evidence="6" id="KW-0520">NAD</keyword>
<dbReference type="CDD" id="cd08297">
    <property type="entry name" value="CAD3"/>
    <property type="match status" value="1"/>
</dbReference>
<dbReference type="OrthoDB" id="1879366at2759"/>
<gene>
    <name evidence="9" type="ORF">HMPREF1541_02937</name>
</gene>
<dbReference type="RefSeq" id="XP_008715514.1">
    <property type="nucleotide sequence ID" value="XM_008717292.1"/>
</dbReference>
<dbReference type="Pfam" id="PF08240">
    <property type="entry name" value="ADH_N"/>
    <property type="match status" value="1"/>
</dbReference>
<dbReference type="Gene3D" id="3.40.50.720">
    <property type="entry name" value="NAD(P)-binding Rossmann-like Domain"/>
    <property type="match status" value="1"/>
</dbReference>
<evidence type="ECO:0000256" key="5">
    <source>
        <dbReference type="ARBA" id="ARBA00023002"/>
    </source>
</evidence>
<dbReference type="EMBL" id="KB822719">
    <property type="protein sequence ID" value="ETN41005.1"/>
    <property type="molecule type" value="Genomic_DNA"/>
</dbReference>
<evidence type="ECO:0000256" key="6">
    <source>
        <dbReference type="ARBA" id="ARBA00023027"/>
    </source>
</evidence>
<dbReference type="InParanoid" id="W2RXG3"/>
<comment type="cofactor">
    <cofactor evidence="1 7">
        <name>Zn(2+)</name>
        <dbReference type="ChEBI" id="CHEBI:29105"/>
    </cofactor>
</comment>
<keyword evidence="3 7" id="KW-0479">Metal-binding</keyword>
<dbReference type="GO" id="GO:0008270">
    <property type="term" value="F:zinc ion binding"/>
    <property type="evidence" value="ECO:0007669"/>
    <property type="project" value="InterPro"/>
</dbReference>
<dbReference type="InterPro" id="IPR013149">
    <property type="entry name" value="ADH-like_C"/>
</dbReference>
<dbReference type="SUPFAM" id="SSF51735">
    <property type="entry name" value="NAD(P)-binding Rossmann-fold domains"/>
    <property type="match status" value="1"/>
</dbReference>
<dbReference type="SMART" id="SM00829">
    <property type="entry name" value="PKS_ER"/>
    <property type="match status" value="1"/>
</dbReference>
<evidence type="ECO:0000256" key="1">
    <source>
        <dbReference type="ARBA" id="ARBA00001947"/>
    </source>
</evidence>
<dbReference type="AlphaFoldDB" id="W2RXG3"/>
<evidence type="ECO:0000256" key="3">
    <source>
        <dbReference type="ARBA" id="ARBA00022723"/>
    </source>
</evidence>
<dbReference type="InterPro" id="IPR011032">
    <property type="entry name" value="GroES-like_sf"/>
</dbReference>
<dbReference type="SUPFAM" id="SSF50129">
    <property type="entry name" value="GroES-like"/>
    <property type="match status" value="1"/>
</dbReference>
<evidence type="ECO:0000256" key="7">
    <source>
        <dbReference type="RuleBase" id="RU361277"/>
    </source>
</evidence>
<evidence type="ECO:0000256" key="4">
    <source>
        <dbReference type="ARBA" id="ARBA00022833"/>
    </source>
</evidence>
<feature type="domain" description="Enoyl reductase (ER)" evidence="8">
    <location>
        <begin position="19"/>
        <end position="356"/>
    </location>
</feature>
<dbReference type="HOGENOM" id="CLU_026673_20_1_1"/>
<dbReference type="GeneID" id="19970276"/>
<dbReference type="PANTHER" id="PTHR42940:SF1">
    <property type="entry name" value="ENOYL REDUCTASE (ER) DOMAIN-CONTAINING PROTEIN"/>
    <property type="match status" value="1"/>
</dbReference>
<proteinExistence type="inferred from homology"/>
<keyword evidence="5" id="KW-0560">Oxidoreductase</keyword>
<evidence type="ECO:0000313" key="10">
    <source>
        <dbReference type="Proteomes" id="UP000030752"/>
    </source>
</evidence>
<dbReference type="InterPro" id="IPR020843">
    <property type="entry name" value="ER"/>
</dbReference>
<comment type="similarity">
    <text evidence="2 7">Belongs to the zinc-containing alcohol dehydrogenase family.</text>
</comment>
<reference evidence="9 10" key="1">
    <citation type="submission" date="2013-03" db="EMBL/GenBank/DDBJ databases">
        <title>The Genome Sequence of Phialophora europaea CBS 101466.</title>
        <authorList>
            <consortium name="The Broad Institute Genomics Platform"/>
            <person name="Cuomo C."/>
            <person name="de Hoog S."/>
            <person name="Gorbushina A."/>
            <person name="Walker B."/>
            <person name="Young S.K."/>
            <person name="Zeng Q."/>
            <person name="Gargeya S."/>
            <person name="Fitzgerald M."/>
            <person name="Haas B."/>
            <person name="Abouelleil A."/>
            <person name="Allen A.W."/>
            <person name="Alvarado L."/>
            <person name="Arachchi H.M."/>
            <person name="Berlin A.M."/>
            <person name="Chapman S.B."/>
            <person name="Gainer-Dewar J."/>
            <person name="Goldberg J."/>
            <person name="Griggs A."/>
            <person name="Gujja S."/>
            <person name="Hansen M."/>
            <person name="Howarth C."/>
            <person name="Imamovic A."/>
            <person name="Ireland A."/>
            <person name="Larimer J."/>
            <person name="McCowan C."/>
            <person name="Murphy C."/>
            <person name="Pearson M."/>
            <person name="Poon T.W."/>
            <person name="Priest M."/>
            <person name="Roberts A."/>
            <person name="Saif S."/>
            <person name="Shea T."/>
            <person name="Sisk P."/>
            <person name="Sykes S."/>
            <person name="Wortman J."/>
            <person name="Nusbaum C."/>
            <person name="Birren B."/>
        </authorList>
    </citation>
    <scope>NUCLEOTIDE SEQUENCE [LARGE SCALE GENOMIC DNA]</scope>
    <source>
        <strain evidence="9 10">CBS 101466</strain>
    </source>
</reference>
<protein>
    <recommendedName>
        <fullName evidence="8">Enoyl reductase (ER) domain-containing protein</fullName>
    </recommendedName>
</protein>
<dbReference type="FunFam" id="3.40.50.720:FF:000039">
    <property type="entry name" value="Alcohol dehydrogenase AdhP"/>
    <property type="match status" value="1"/>
</dbReference>
<evidence type="ECO:0000256" key="2">
    <source>
        <dbReference type="ARBA" id="ARBA00008072"/>
    </source>
</evidence>
<dbReference type="InterPro" id="IPR013154">
    <property type="entry name" value="ADH-like_N"/>
</dbReference>
<dbReference type="Gene3D" id="3.90.180.10">
    <property type="entry name" value="Medium-chain alcohol dehydrogenases, catalytic domain"/>
    <property type="match status" value="1"/>
</dbReference>
<dbReference type="Pfam" id="PF00107">
    <property type="entry name" value="ADH_zinc_N"/>
    <property type="match status" value="1"/>
</dbReference>
<dbReference type="PROSITE" id="PS00059">
    <property type="entry name" value="ADH_ZINC"/>
    <property type="match status" value="1"/>
</dbReference>
<dbReference type="GO" id="GO:0005737">
    <property type="term" value="C:cytoplasm"/>
    <property type="evidence" value="ECO:0007669"/>
    <property type="project" value="TreeGrafter"/>
</dbReference>
<dbReference type="eggNOG" id="KOG0023">
    <property type="taxonomic scope" value="Eukaryota"/>
</dbReference>
<evidence type="ECO:0000313" key="9">
    <source>
        <dbReference type="EMBL" id="ETN41005.1"/>
    </source>
</evidence>
<name>W2RXG3_CYPE1</name>
<dbReference type="GO" id="GO:0004022">
    <property type="term" value="F:alcohol dehydrogenase (NAD+) activity"/>
    <property type="evidence" value="ECO:0007669"/>
    <property type="project" value="TreeGrafter"/>
</dbReference>
<dbReference type="InterPro" id="IPR002328">
    <property type="entry name" value="ADH_Zn_CS"/>
</dbReference>
<dbReference type="Proteomes" id="UP000030752">
    <property type="component" value="Unassembled WGS sequence"/>
</dbReference>
<dbReference type="InterPro" id="IPR036291">
    <property type="entry name" value="NAD(P)-bd_dom_sf"/>
</dbReference>
<evidence type="ECO:0000259" key="8">
    <source>
        <dbReference type="SMART" id="SM00829"/>
    </source>
</evidence>
<organism evidence="9 10">
    <name type="scientific">Cyphellophora europaea (strain CBS 101466)</name>
    <name type="common">Phialophora europaea</name>
    <dbReference type="NCBI Taxonomy" id="1220924"/>
    <lineage>
        <taxon>Eukaryota</taxon>
        <taxon>Fungi</taxon>
        <taxon>Dikarya</taxon>
        <taxon>Ascomycota</taxon>
        <taxon>Pezizomycotina</taxon>
        <taxon>Eurotiomycetes</taxon>
        <taxon>Chaetothyriomycetidae</taxon>
        <taxon>Chaetothyriales</taxon>
        <taxon>Cyphellophoraceae</taxon>
        <taxon>Cyphellophora</taxon>
    </lineage>
</organism>
<sequence length="361" mass="38512">MSSVDIPKQGWAGVVVNEGPDFRVEVTKLDVPEPKDDELLVRLNCTGLCMSDIHYMMNDWAMPKMSDFGVRCAGHEGAGVVVKVGAKCSAAWKVGDRVGIKPLLDVCHNCEACWNGRENYCGNALYTGIAVPGTYQQYVVSPAIYTSRIPDEVPDEVAGPIMCSASTMHRALIESGLKPGDWVVFPGGGGGVGIQGVQLARAMGMRPIAIDGGEAKKKLCLSMGAEAFVDFRETKDVPAEVVKIAGGVGAHGVLVTAYQAYKDAMKYTATRKGAVIMVIALPPAGEVNLGSEPSTWVFNNLKVIGSLVGTMQDTASCLDYAARGLLKGVSEVRGRSQWADSVQQLRRGEIAGRVVIDFNKE</sequence>